<protein>
    <submittedName>
        <fullName evidence="2">Uncharacterized protein</fullName>
    </submittedName>
</protein>
<evidence type="ECO:0000313" key="3">
    <source>
        <dbReference type="Proteomes" id="UP000184188"/>
    </source>
</evidence>
<dbReference type="RefSeq" id="XP_022578724.1">
    <property type="nucleotide sequence ID" value="XM_022723679.1"/>
</dbReference>
<dbReference type="EMBL" id="KV878348">
    <property type="protein sequence ID" value="OJJ44214.1"/>
    <property type="molecule type" value="Genomic_DNA"/>
</dbReference>
<keyword evidence="3" id="KW-1185">Reference proteome</keyword>
<reference evidence="3" key="1">
    <citation type="journal article" date="2017" name="Genome Biol.">
        <title>Comparative genomics reveals high biological diversity and specific adaptations in the industrially and medically important fungal genus Aspergillus.</title>
        <authorList>
            <person name="de Vries R.P."/>
            <person name="Riley R."/>
            <person name="Wiebenga A."/>
            <person name="Aguilar-Osorio G."/>
            <person name="Amillis S."/>
            <person name="Uchima C.A."/>
            <person name="Anderluh G."/>
            <person name="Asadollahi M."/>
            <person name="Askin M."/>
            <person name="Barry K."/>
            <person name="Battaglia E."/>
            <person name="Bayram O."/>
            <person name="Benocci T."/>
            <person name="Braus-Stromeyer S.A."/>
            <person name="Caldana C."/>
            <person name="Canovas D."/>
            <person name="Cerqueira G.C."/>
            <person name="Chen F."/>
            <person name="Chen W."/>
            <person name="Choi C."/>
            <person name="Clum A."/>
            <person name="Dos Santos R.A."/>
            <person name="Damasio A.R."/>
            <person name="Diallinas G."/>
            <person name="Emri T."/>
            <person name="Fekete E."/>
            <person name="Flipphi M."/>
            <person name="Freyberg S."/>
            <person name="Gallo A."/>
            <person name="Gournas C."/>
            <person name="Habgood R."/>
            <person name="Hainaut M."/>
            <person name="Harispe M.L."/>
            <person name="Henrissat B."/>
            <person name="Hilden K.S."/>
            <person name="Hope R."/>
            <person name="Hossain A."/>
            <person name="Karabika E."/>
            <person name="Karaffa L."/>
            <person name="Karanyi Z."/>
            <person name="Krasevec N."/>
            <person name="Kuo A."/>
            <person name="Kusch H."/>
            <person name="LaButti K."/>
            <person name="Lagendijk E.L."/>
            <person name="Lapidus A."/>
            <person name="Levasseur A."/>
            <person name="Lindquist E."/>
            <person name="Lipzen A."/>
            <person name="Logrieco A.F."/>
            <person name="MacCabe A."/>
            <person name="Maekelae M.R."/>
            <person name="Malavazi I."/>
            <person name="Melin P."/>
            <person name="Meyer V."/>
            <person name="Mielnichuk N."/>
            <person name="Miskei M."/>
            <person name="Molnar A.P."/>
            <person name="Mule G."/>
            <person name="Ngan C.Y."/>
            <person name="Orejas M."/>
            <person name="Orosz E."/>
            <person name="Ouedraogo J.P."/>
            <person name="Overkamp K.M."/>
            <person name="Park H.-S."/>
            <person name="Perrone G."/>
            <person name="Piumi F."/>
            <person name="Punt P.J."/>
            <person name="Ram A.F."/>
            <person name="Ramon A."/>
            <person name="Rauscher S."/>
            <person name="Record E."/>
            <person name="Riano-Pachon D.M."/>
            <person name="Robert V."/>
            <person name="Roehrig J."/>
            <person name="Ruller R."/>
            <person name="Salamov A."/>
            <person name="Salih N.S."/>
            <person name="Samson R.A."/>
            <person name="Sandor E."/>
            <person name="Sanguinetti M."/>
            <person name="Schuetze T."/>
            <person name="Sepcic K."/>
            <person name="Shelest E."/>
            <person name="Sherlock G."/>
            <person name="Sophianopoulou V."/>
            <person name="Squina F.M."/>
            <person name="Sun H."/>
            <person name="Susca A."/>
            <person name="Todd R.B."/>
            <person name="Tsang A."/>
            <person name="Unkles S.E."/>
            <person name="van de Wiele N."/>
            <person name="van Rossen-Uffink D."/>
            <person name="Oliveira J.V."/>
            <person name="Vesth T.C."/>
            <person name="Visser J."/>
            <person name="Yu J.-H."/>
            <person name="Zhou M."/>
            <person name="Andersen M.R."/>
            <person name="Archer D.B."/>
            <person name="Baker S.E."/>
            <person name="Benoit I."/>
            <person name="Brakhage A.A."/>
            <person name="Braus G.H."/>
            <person name="Fischer R."/>
            <person name="Frisvad J.C."/>
            <person name="Goldman G.H."/>
            <person name="Houbraken J."/>
            <person name="Oakley B."/>
            <person name="Pocsi I."/>
            <person name="Scazzocchio C."/>
            <person name="Seiboth B."/>
            <person name="vanKuyk P.A."/>
            <person name="Wortman J."/>
            <person name="Dyer P.S."/>
            <person name="Grigoriev I.V."/>
        </authorList>
    </citation>
    <scope>NUCLEOTIDE SEQUENCE [LARGE SCALE GENOMIC DNA]</scope>
    <source>
        <strain evidence="3">CBS 506.65</strain>
    </source>
</reference>
<name>A0A1L9SAM8_9EURO</name>
<organism evidence="2 3">
    <name type="scientific">Penicilliopsis zonata CBS 506.65</name>
    <dbReference type="NCBI Taxonomy" id="1073090"/>
    <lineage>
        <taxon>Eukaryota</taxon>
        <taxon>Fungi</taxon>
        <taxon>Dikarya</taxon>
        <taxon>Ascomycota</taxon>
        <taxon>Pezizomycotina</taxon>
        <taxon>Eurotiomycetes</taxon>
        <taxon>Eurotiomycetidae</taxon>
        <taxon>Eurotiales</taxon>
        <taxon>Aspergillaceae</taxon>
        <taxon>Penicilliopsis</taxon>
    </lineage>
</organism>
<dbReference type="GeneID" id="34610144"/>
<dbReference type="VEuPathDB" id="FungiDB:ASPZODRAFT_134999"/>
<dbReference type="AlphaFoldDB" id="A0A1L9SAM8"/>
<evidence type="ECO:0000256" key="1">
    <source>
        <dbReference type="SAM" id="MobiDB-lite"/>
    </source>
</evidence>
<feature type="region of interest" description="Disordered" evidence="1">
    <location>
        <begin position="566"/>
        <end position="598"/>
    </location>
</feature>
<evidence type="ECO:0000313" key="2">
    <source>
        <dbReference type="EMBL" id="OJJ44214.1"/>
    </source>
</evidence>
<sequence length="633" mass="70053">MQMIPYALGSHPRSPLRIDLETLQQQQEQRRQFAVQSEASRDIPIRYSVYFGGITLVRPQLRHRRFETTVSEQVFRGKGKGKGAGGERPSQLKRVFLRRFAGSTCSEEMGTFRALVSLAVRFEQTILDSLERKTCPICCERLARFLVHRPLCAVRNGFVDLADSEDIQKLMAAISSDTADTAGGNVEGNWRDGEKAFVCELAVPICEPEGECHRIVARNVERYLAGIRQASREPSLSEGDTVRLSQCSSTPAIYDEIYDERQTEKETNSTITNLATIGVTAFIGRPLLRLSTPIPRGQLSCLVLSSQWPRSMLPTTDKSEATKAIDYCRISAAHEETILSAGDYRCAVCPGRVTARSLVHRPISYARPTAATDAADGRRSALKNMAMYLFQHVEGRWTYRERCQALGVQHDAQIFDFIVPVCETGGVCEDVARTSAREFIKLLLLLPGTADLGLVFSGLNPDTDLADNSIEGLTTTKPDCENVHLQTLVSKIGPRGFMSDGIEIVEDPHSPVLTISKLRVQQEAAKREYLKSIEKHTGDRHVPSDMVWIFERSTTTTATAITSTATAATAASTANRGSTSTSSSLSSSRSRQSQSQSETLRHTIARQLLFPPLLSMEFLLVGEAVHLREALRR</sequence>
<accession>A0A1L9SAM8</accession>
<gene>
    <name evidence="2" type="ORF">ASPZODRAFT_134999</name>
</gene>
<proteinExistence type="predicted"/>
<dbReference type="OrthoDB" id="4186247at2759"/>
<dbReference type="Proteomes" id="UP000184188">
    <property type="component" value="Unassembled WGS sequence"/>
</dbReference>